<keyword evidence="4" id="KW-1185">Reference proteome</keyword>
<accession>A0A919SUC4</accession>
<proteinExistence type="predicted"/>
<dbReference type="InterPro" id="IPR011990">
    <property type="entry name" value="TPR-like_helical_dom_sf"/>
</dbReference>
<dbReference type="Pfam" id="PF12770">
    <property type="entry name" value="CHAT"/>
    <property type="match status" value="1"/>
</dbReference>
<protein>
    <submittedName>
        <fullName evidence="3">CHAT domain-containing protein</fullName>
    </submittedName>
</protein>
<dbReference type="EMBL" id="BOQL01000067">
    <property type="protein sequence ID" value="GIM77567.1"/>
    <property type="molecule type" value="Genomic_DNA"/>
</dbReference>
<evidence type="ECO:0000313" key="4">
    <source>
        <dbReference type="Proteomes" id="UP000681340"/>
    </source>
</evidence>
<dbReference type="Pfam" id="PF13374">
    <property type="entry name" value="TPR_10"/>
    <property type="match status" value="1"/>
</dbReference>
<evidence type="ECO:0000259" key="2">
    <source>
        <dbReference type="Pfam" id="PF12770"/>
    </source>
</evidence>
<name>A0A919SUC4_9ACTN</name>
<evidence type="ECO:0000256" key="1">
    <source>
        <dbReference type="SAM" id="MobiDB-lite"/>
    </source>
</evidence>
<dbReference type="SUPFAM" id="SSF48452">
    <property type="entry name" value="TPR-like"/>
    <property type="match status" value="1"/>
</dbReference>
<gene>
    <name evidence="3" type="ORF">Aau02nite_76480</name>
</gene>
<dbReference type="Proteomes" id="UP000681340">
    <property type="component" value="Unassembled WGS sequence"/>
</dbReference>
<feature type="region of interest" description="Disordered" evidence="1">
    <location>
        <begin position="990"/>
        <end position="1013"/>
    </location>
</feature>
<dbReference type="RefSeq" id="WP_212993484.1">
    <property type="nucleotide sequence ID" value="NZ_BAABEA010000045.1"/>
</dbReference>
<dbReference type="Gene3D" id="1.25.40.10">
    <property type="entry name" value="Tetratricopeptide repeat domain"/>
    <property type="match status" value="4"/>
</dbReference>
<dbReference type="SUPFAM" id="SSF81901">
    <property type="entry name" value="HCP-like"/>
    <property type="match status" value="1"/>
</dbReference>
<reference evidence="3" key="1">
    <citation type="submission" date="2021-03" db="EMBL/GenBank/DDBJ databases">
        <title>Whole genome shotgun sequence of Actinoplanes auranticolor NBRC 12245.</title>
        <authorList>
            <person name="Komaki H."/>
            <person name="Tamura T."/>
        </authorList>
    </citation>
    <scope>NUCLEOTIDE SEQUENCE</scope>
    <source>
        <strain evidence="3">NBRC 12245</strain>
    </source>
</reference>
<organism evidence="3 4">
    <name type="scientific">Actinoplanes auranticolor</name>
    <dbReference type="NCBI Taxonomy" id="47988"/>
    <lineage>
        <taxon>Bacteria</taxon>
        <taxon>Bacillati</taxon>
        <taxon>Actinomycetota</taxon>
        <taxon>Actinomycetes</taxon>
        <taxon>Micromonosporales</taxon>
        <taxon>Micromonosporaceae</taxon>
        <taxon>Actinoplanes</taxon>
    </lineage>
</organism>
<feature type="domain" description="CHAT" evidence="2">
    <location>
        <begin position="1124"/>
        <end position="1403"/>
    </location>
</feature>
<sequence>MVELATEIFRRLAAARDEGVGTLTGSEAEQSAAELADCLMNDVTTDPKLITVCNQGVILFYWERLQLMPAPLDSDWQTCAFWARSLATLRPAAVPPEVMARLARESADAVAELVSAIRGLPLDDSRRLVLFEQLNAKLEDRFEQTGDAAELDEWAARLREAIDATPVTDSARPEMLIVLGHVFVTHYPRAGRAVDHASAIAVHREALAHTTADHPQLNVHQANLASMLTDEFAITRREEQLSEAIALATAAVAGSPDTLPNKVVFLGSLGKAWEARFAVTRELGDLDEAIVAYRRGLSLDGAPQLSQSLLSHLPSALWDRFGVTAARGDLDECIASARMAVPVASGATRVTVRNLLAVALQTRFSRDRNEADIDEAVESLVAALTESRVGDPAGETVLGNLTGMLVQRGHDLRRIADFDHAIALIRHYGPGRSERGTETRLAEAWQGRFLQTDDRADLDEMISALAEVLQSTDVPEDVRFETKLKLVSALANRSRIADSSADADEAIKLAREAAELQQTGVRDARSVLAEALLSRSRFRADLADAIEAVEVLRELEEAIPPGGEQGNVGINLAGALRQQAELTGSADGLEEALELLHRLSTADRSHPHWRYLSSICGTMQLRYEITGNTVDLDDAVAVQRQVVDEIPAEDGATPGEFSNLSNVHRTRFESTGQLPDLDDAVAAAERAVETAREADPDRHMYLSNLGLALYLRYKRAGAADDVERGVQFAMRAVSAAPADPYEKAGYLSNLGVLLLTRFDINGRDSDLDEALRVLREAAGVDHPRRARRLLHLSSALRQRFDQRSDSADLDEAVDVGRRAVAMAESAFQLPTFAVNLGNCLRARFDAGGDRADLTEALDSYRKGADATIAAPASRLTAALAWARTSAAQNDFPLAVEAYQVAIELLPLAAWVGLDRASRVEVLRSWSHVASEAAATALAAGKPRTAVELLEAGRTIIWSQSVQLRQDLSQIADAGLVQKLNEASAVLNNPFEDMDTPSRLSDGGPVTSRHQQERRRRAARTWADAVAAVRRQPGLEGFLRPEPYETLREAAADGPVIIVNVAHLGSHALIVRDEADQPQVVDLPDVSLDRVVGFANTLLWVQWYAGMPGRSFEQRETDRHAVFDLLDWLWTAIAEPVLQEIDETRVWWCTVGPVALLPLHAAGIHPRTRAQAIAADDADGVPERVISSYALTLSALRRARLAEAPTAVRQLAIGVPDAAGQRELPAVAQEITLLGRYLPEPHRATHLVGDGARWQAAVDELPRHNWLHISSHGVRHDEDTSLSAFLLHDRPLTLRDIAALHLRGADLAYLAACQTASGGGRLLDEGLHLTAALQFVGYRHVLGTMWNVADALGPAMAQIIYEHLTQGGAPDSSRAAFALHEATRILRQRWPDEPMLWGPYVHFGP</sequence>
<comment type="caution">
    <text evidence="3">The sequence shown here is derived from an EMBL/GenBank/DDBJ whole genome shotgun (WGS) entry which is preliminary data.</text>
</comment>
<evidence type="ECO:0000313" key="3">
    <source>
        <dbReference type="EMBL" id="GIM77567.1"/>
    </source>
</evidence>
<dbReference type="InterPro" id="IPR024983">
    <property type="entry name" value="CHAT_dom"/>
</dbReference>